<keyword evidence="2" id="KW-1185">Reference proteome</keyword>
<comment type="caution">
    <text evidence="1">The sequence shown here is derived from an EMBL/GenBank/DDBJ whole genome shotgun (WGS) entry which is preliminary data.</text>
</comment>
<reference evidence="1 2" key="1">
    <citation type="submission" date="2023-07" db="EMBL/GenBank/DDBJ databases">
        <title>Sorghum-associated microbial communities from plants grown in Nebraska, USA.</title>
        <authorList>
            <person name="Schachtman D."/>
        </authorList>
    </citation>
    <scope>NUCLEOTIDE SEQUENCE [LARGE SCALE GENOMIC DNA]</scope>
    <source>
        <strain evidence="1 2">BE240</strain>
    </source>
</reference>
<evidence type="ECO:0000313" key="2">
    <source>
        <dbReference type="Proteomes" id="UP001265550"/>
    </source>
</evidence>
<organism evidence="1 2">
    <name type="scientific">Hydrogenophaga laconesensis</name>
    <dbReference type="NCBI Taxonomy" id="1805971"/>
    <lineage>
        <taxon>Bacteria</taxon>
        <taxon>Pseudomonadati</taxon>
        <taxon>Pseudomonadota</taxon>
        <taxon>Betaproteobacteria</taxon>
        <taxon>Burkholderiales</taxon>
        <taxon>Comamonadaceae</taxon>
        <taxon>Hydrogenophaga</taxon>
    </lineage>
</organism>
<protein>
    <submittedName>
        <fullName evidence="1">Uncharacterized protein</fullName>
    </submittedName>
</protein>
<dbReference type="EMBL" id="JAVDWE010000004">
    <property type="protein sequence ID" value="MDR7094162.1"/>
    <property type="molecule type" value="Genomic_DNA"/>
</dbReference>
<name>A0ABU1V9Q1_9BURK</name>
<dbReference type="Proteomes" id="UP001265550">
    <property type="component" value="Unassembled WGS sequence"/>
</dbReference>
<proteinExistence type="predicted"/>
<sequence length="133" mass="14798">MLYAIGLQESRFTHRFQIVQGRPGAKGPARGFWQFERGGGCKGVVEHPASRYWMAKVCAERNVPFNATAIWNAIETDDVLAAAAARLLLFTDPKKLPAVGDEKGAWNLYVRTWRPGKPHLKTWADLYAEAVAA</sequence>
<accession>A0ABU1V9Q1</accession>
<evidence type="ECO:0000313" key="1">
    <source>
        <dbReference type="EMBL" id="MDR7094162.1"/>
    </source>
</evidence>
<gene>
    <name evidence="1" type="ORF">J2X09_001900</name>
</gene>
<dbReference type="RefSeq" id="WP_310308080.1">
    <property type="nucleotide sequence ID" value="NZ_JAVDWE010000004.1"/>
</dbReference>